<keyword evidence="1" id="KW-0808">Transferase</keyword>
<dbReference type="EMBL" id="JACHMH010000001">
    <property type="protein sequence ID" value="MBB4676526.1"/>
    <property type="molecule type" value="Genomic_DNA"/>
</dbReference>
<accession>A0A7W7C8M7</accession>
<sequence>MTTSRVCFVTTYPLGRAELGGSGWVDRRLVAVLRSTGVEVEVVCVTGPPGQWAEQEVVCHAAGDVPLEIRGDRAKLLRVAAGMAVTEQPYLSRKFTAFPGWRAAARLLRERAAGRKVITSGWPGLLLAEAAGVPVAAHIAHNVESTIAVEHSPRPLRLLGETWRLPKAERRLLSLPRTVFALSRTDAEFITRWAAPAMPLPLTVRPVPDPVAAQAVGFIGKASWPPNERALASLLGPVHEELTRLGTDVKFVLAGSGTEVHQGHPRTTALGRVADEAEFYRQVGLVVVPRFGASTGISVKMLEAAEYGLPSVVPPQLAEAVDPAGPWLIADGPAQTAEVIRRWHRGETRVDVPGWTAAHDGTETGQALLAAL</sequence>
<organism evidence="1 2">
    <name type="scientific">Crossiella cryophila</name>
    <dbReference type="NCBI Taxonomy" id="43355"/>
    <lineage>
        <taxon>Bacteria</taxon>
        <taxon>Bacillati</taxon>
        <taxon>Actinomycetota</taxon>
        <taxon>Actinomycetes</taxon>
        <taxon>Pseudonocardiales</taxon>
        <taxon>Pseudonocardiaceae</taxon>
        <taxon>Crossiella</taxon>
    </lineage>
</organism>
<dbReference type="Proteomes" id="UP000533598">
    <property type="component" value="Unassembled WGS sequence"/>
</dbReference>
<dbReference type="SUPFAM" id="SSF53756">
    <property type="entry name" value="UDP-Glycosyltransferase/glycogen phosphorylase"/>
    <property type="match status" value="1"/>
</dbReference>
<dbReference type="Pfam" id="PF13692">
    <property type="entry name" value="Glyco_trans_1_4"/>
    <property type="match status" value="1"/>
</dbReference>
<protein>
    <submittedName>
        <fullName evidence="1">Glycosyltransferase involved in cell wall biosynthesis</fullName>
    </submittedName>
</protein>
<reference evidence="1 2" key="1">
    <citation type="submission" date="2020-08" db="EMBL/GenBank/DDBJ databases">
        <title>Sequencing the genomes of 1000 actinobacteria strains.</title>
        <authorList>
            <person name="Klenk H.-P."/>
        </authorList>
    </citation>
    <scope>NUCLEOTIDE SEQUENCE [LARGE SCALE GENOMIC DNA]</scope>
    <source>
        <strain evidence="1 2">DSM 44230</strain>
    </source>
</reference>
<dbReference type="Gene3D" id="3.40.50.2000">
    <property type="entry name" value="Glycogen Phosphorylase B"/>
    <property type="match status" value="2"/>
</dbReference>
<proteinExistence type="predicted"/>
<evidence type="ECO:0000313" key="1">
    <source>
        <dbReference type="EMBL" id="MBB4676526.1"/>
    </source>
</evidence>
<gene>
    <name evidence="1" type="ORF">HNR67_002644</name>
</gene>
<evidence type="ECO:0000313" key="2">
    <source>
        <dbReference type="Proteomes" id="UP000533598"/>
    </source>
</evidence>
<keyword evidence="2" id="KW-1185">Reference proteome</keyword>
<dbReference type="RefSeq" id="WP_185002342.1">
    <property type="nucleotide sequence ID" value="NZ_BAAAUI010000015.1"/>
</dbReference>
<comment type="caution">
    <text evidence="1">The sequence shown here is derived from an EMBL/GenBank/DDBJ whole genome shotgun (WGS) entry which is preliminary data.</text>
</comment>
<name>A0A7W7C8M7_9PSEU</name>
<dbReference type="GO" id="GO:0016740">
    <property type="term" value="F:transferase activity"/>
    <property type="evidence" value="ECO:0007669"/>
    <property type="project" value="UniProtKB-KW"/>
</dbReference>
<dbReference type="AlphaFoldDB" id="A0A7W7C8M7"/>